<sequence>MSKKPCIHECLAATEFSKVLICRECGVVHLHVQNMSLRLEVSDFLSFADTMVEAAHQARAGQKDKSKRAGFTVVKSSTRLN</sequence>
<name>A0A177MRB9_METMH</name>
<accession>A0A177MRB9</accession>
<evidence type="ECO:0000313" key="2">
    <source>
        <dbReference type="Proteomes" id="UP000078090"/>
    </source>
</evidence>
<evidence type="ECO:0000313" key="1">
    <source>
        <dbReference type="EMBL" id="OAI07823.1"/>
    </source>
</evidence>
<gene>
    <name evidence="1" type="ORF">A1332_00045</name>
</gene>
<dbReference type="OrthoDB" id="5571770at2"/>
<proteinExistence type="predicted"/>
<dbReference type="RefSeq" id="WP_064007288.1">
    <property type="nucleotide sequence ID" value="NZ_LUUG01000049.1"/>
</dbReference>
<dbReference type="AlphaFoldDB" id="A0A177MRB9"/>
<dbReference type="Proteomes" id="UP000078090">
    <property type="component" value="Unassembled WGS sequence"/>
</dbReference>
<comment type="caution">
    <text evidence="1">The sequence shown here is derived from an EMBL/GenBank/DDBJ whole genome shotgun (WGS) entry which is preliminary data.</text>
</comment>
<reference evidence="2" key="1">
    <citation type="submission" date="2016-03" db="EMBL/GenBank/DDBJ databases">
        <authorList>
            <person name="Heylen K."/>
            <person name="De Vos P."/>
            <person name="Vekeman B."/>
        </authorList>
    </citation>
    <scope>NUCLEOTIDE SEQUENCE [LARGE SCALE GENOMIC DNA]</scope>
    <source>
        <strain evidence="2">R-45363</strain>
    </source>
</reference>
<dbReference type="EMBL" id="LUUG01000049">
    <property type="protein sequence ID" value="OAI07823.1"/>
    <property type="molecule type" value="Genomic_DNA"/>
</dbReference>
<protein>
    <submittedName>
        <fullName evidence="1">Uncharacterized protein</fullName>
    </submittedName>
</protein>
<organism evidence="1 2">
    <name type="scientific">Methylomonas methanica</name>
    <dbReference type="NCBI Taxonomy" id="421"/>
    <lineage>
        <taxon>Bacteria</taxon>
        <taxon>Pseudomonadati</taxon>
        <taxon>Pseudomonadota</taxon>
        <taxon>Gammaproteobacteria</taxon>
        <taxon>Methylococcales</taxon>
        <taxon>Methylococcaceae</taxon>
        <taxon>Methylomonas</taxon>
    </lineage>
</organism>